<organism evidence="6 7">
    <name type="scientific">Hydrogenispora ethanolica</name>
    <dbReference type="NCBI Taxonomy" id="1082276"/>
    <lineage>
        <taxon>Bacteria</taxon>
        <taxon>Bacillati</taxon>
        <taxon>Bacillota</taxon>
        <taxon>Hydrogenispora</taxon>
    </lineage>
</organism>
<gene>
    <name evidence="6" type="ORF">EDC14_1001128</name>
</gene>
<dbReference type="InterPro" id="IPR009057">
    <property type="entry name" value="Homeodomain-like_sf"/>
</dbReference>
<dbReference type="PROSITE" id="PS50977">
    <property type="entry name" value="HTH_TETR_2"/>
    <property type="match status" value="1"/>
</dbReference>
<dbReference type="PANTHER" id="PTHR30055">
    <property type="entry name" value="HTH-TYPE TRANSCRIPTIONAL REGULATOR RUTR"/>
    <property type="match status" value="1"/>
</dbReference>
<dbReference type="InterPro" id="IPR036271">
    <property type="entry name" value="Tet_transcr_reg_TetR-rel_C_sf"/>
</dbReference>
<dbReference type="Pfam" id="PF00440">
    <property type="entry name" value="TetR_N"/>
    <property type="match status" value="1"/>
</dbReference>
<dbReference type="EMBL" id="SLUN01000001">
    <property type="protein sequence ID" value="TCL76845.1"/>
    <property type="molecule type" value="Genomic_DNA"/>
</dbReference>
<dbReference type="InterPro" id="IPR001647">
    <property type="entry name" value="HTH_TetR"/>
</dbReference>
<evidence type="ECO:0000256" key="2">
    <source>
        <dbReference type="ARBA" id="ARBA00023125"/>
    </source>
</evidence>
<dbReference type="SUPFAM" id="SSF46689">
    <property type="entry name" value="Homeodomain-like"/>
    <property type="match status" value="1"/>
</dbReference>
<feature type="domain" description="HTH tetR-type" evidence="5">
    <location>
        <begin position="4"/>
        <end position="64"/>
    </location>
</feature>
<dbReference type="GO" id="GO:0000976">
    <property type="term" value="F:transcription cis-regulatory region binding"/>
    <property type="evidence" value="ECO:0007669"/>
    <property type="project" value="TreeGrafter"/>
</dbReference>
<dbReference type="PRINTS" id="PR00455">
    <property type="entry name" value="HTHTETR"/>
</dbReference>
<keyword evidence="7" id="KW-1185">Reference proteome</keyword>
<evidence type="ECO:0000256" key="1">
    <source>
        <dbReference type="ARBA" id="ARBA00023015"/>
    </source>
</evidence>
<dbReference type="InterPro" id="IPR050109">
    <property type="entry name" value="HTH-type_TetR-like_transc_reg"/>
</dbReference>
<evidence type="ECO:0000256" key="4">
    <source>
        <dbReference type="PROSITE-ProRule" id="PRU00335"/>
    </source>
</evidence>
<reference evidence="6 7" key="1">
    <citation type="submission" date="2019-03" db="EMBL/GenBank/DDBJ databases">
        <title>Genomic Encyclopedia of Type Strains, Phase IV (KMG-IV): sequencing the most valuable type-strain genomes for metagenomic binning, comparative biology and taxonomic classification.</title>
        <authorList>
            <person name="Goeker M."/>
        </authorList>
    </citation>
    <scope>NUCLEOTIDE SEQUENCE [LARGE SCALE GENOMIC DNA]</scope>
    <source>
        <strain evidence="6 7">LX-B</strain>
    </source>
</reference>
<dbReference type="SUPFAM" id="SSF48498">
    <property type="entry name" value="Tetracyclin repressor-like, C-terminal domain"/>
    <property type="match status" value="1"/>
</dbReference>
<feature type="DNA-binding region" description="H-T-H motif" evidence="4">
    <location>
        <begin position="27"/>
        <end position="46"/>
    </location>
</feature>
<keyword evidence="3" id="KW-0804">Transcription</keyword>
<evidence type="ECO:0000313" key="6">
    <source>
        <dbReference type="EMBL" id="TCL76845.1"/>
    </source>
</evidence>
<dbReference type="Gene3D" id="1.10.357.10">
    <property type="entry name" value="Tetracycline Repressor, domain 2"/>
    <property type="match status" value="1"/>
</dbReference>
<evidence type="ECO:0000259" key="5">
    <source>
        <dbReference type="PROSITE" id="PS50977"/>
    </source>
</evidence>
<proteinExistence type="predicted"/>
<keyword evidence="1" id="KW-0805">Transcription regulation</keyword>
<dbReference type="Proteomes" id="UP000295008">
    <property type="component" value="Unassembled WGS sequence"/>
</dbReference>
<protein>
    <submittedName>
        <fullName evidence="6">TetR family transcriptional regulator</fullName>
    </submittedName>
</protein>
<dbReference type="GO" id="GO:0003700">
    <property type="term" value="F:DNA-binding transcription factor activity"/>
    <property type="evidence" value="ECO:0007669"/>
    <property type="project" value="TreeGrafter"/>
</dbReference>
<dbReference type="PANTHER" id="PTHR30055:SF234">
    <property type="entry name" value="HTH-TYPE TRANSCRIPTIONAL REGULATOR BETI"/>
    <property type="match status" value="1"/>
</dbReference>
<evidence type="ECO:0000313" key="7">
    <source>
        <dbReference type="Proteomes" id="UP000295008"/>
    </source>
</evidence>
<dbReference type="Gene3D" id="1.10.10.60">
    <property type="entry name" value="Homeodomain-like"/>
    <property type="match status" value="1"/>
</dbReference>
<sequence length="202" mass="23456">MDEDKAKSLIIDGASELFFKFGFSNTTTQQIAEELEISKKTIYKYFPSKESLLEAVLEREHLEMEAQLSQLVNQDDLDFLEKTRQLSELLVFGNSKFGPQFVKELQRYKFSNWSYHCHAHHRLLVYFEKLLHQGIEQGFIREETNLPVVLLIIDCLQGHLNFDKLSQMDMSLNQAIDEIIQVIMNGIITDTGRERLAKAGRL</sequence>
<keyword evidence="2 4" id="KW-0238">DNA-binding</keyword>
<accession>A0A4R1SBB7</accession>
<name>A0A4R1SBB7_HYDET</name>
<dbReference type="AlphaFoldDB" id="A0A4R1SBB7"/>
<comment type="caution">
    <text evidence="6">The sequence shown here is derived from an EMBL/GenBank/DDBJ whole genome shotgun (WGS) entry which is preliminary data.</text>
</comment>
<evidence type="ECO:0000256" key="3">
    <source>
        <dbReference type="ARBA" id="ARBA00023163"/>
    </source>
</evidence>